<evidence type="ECO:0000256" key="1">
    <source>
        <dbReference type="SAM" id="Phobius"/>
    </source>
</evidence>
<gene>
    <name evidence="2" type="ORF">B842_12635</name>
</gene>
<keyword evidence="1" id="KW-0472">Membrane</keyword>
<keyword evidence="3" id="KW-1185">Reference proteome</keyword>
<dbReference type="STRING" id="1223515.B842_12635"/>
<reference evidence="2 3" key="1">
    <citation type="submission" date="2013-04" db="EMBL/GenBank/DDBJ databases">
        <title>Complete genome sequence of Corynebacterium humireducens DSM 45392(T), isolated from a wastewater-fed microbial fuel cell.</title>
        <authorList>
            <person name="Ruckert C."/>
            <person name="Albersmeier A."/>
            <person name="Kalinowski J."/>
        </authorList>
    </citation>
    <scope>NUCLEOTIDE SEQUENCE [LARGE SCALE GENOMIC DNA]</scope>
    <source>
        <strain evidence="3">MFC-5</strain>
    </source>
</reference>
<feature type="transmembrane region" description="Helical" evidence="1">
    <location>
        <begin position="78"/>
        <end position="98"/>
    </location>
</feature>
<dbReference type="HOGENOM" id="CLU_113638_0_0_11"/>
<dbReference type="Proteomes" id="UP000031524">
    <property type="component" value="Chromosome"/>
</dbReference>
<dbReference type="AlphaFoldDB" id="A0A0B5DBQ2"/>
<proteinExistence type="predicted"/>
<evidence type="ECO:0000313" key="3">
    <source>
        <dbReference type="Proteomes" id="UP000031524"/>
    </source>
</evidence>
<protein>
    <recommendedName>
        <fullName evidence="4">Integral membrane protein</fullName>
    </recommendedName>
</protein>
<evidence type="ECO:0000313" key="2">
    <source>
        <dbReference type="EMBL" id="AJE34372.1"/>
    </source>
</evidence>
<dbReference type="Pfam" id="PF13630">
    <property type="entry name" value="SdpI"/>
    <property type="match status" value="1"/>
</dbReference>
<dbReference type="RefSeq" id="WP_040087097.1">
    <property type="nucleotide sequence ID" value="NZ_BCSU01000010.1"/>
</dbReference>
<organism evidence="2 3">
    <name type="scientific">Corynebacterium humireducens NBRC 106098 = DSM 45392</name>
    <dbReference type="NCBI Taxonomy" id="1223515"/>
    <lineage>
        <taxon>Bacteria</taxon>
        <taxon>Bacillati</taxon>
        <taxon>Actinomycetota</taxon>
        <taxon>Actinomycetes</taxon>
        <taxon>Mycobacteriales</taxon>
        <taxon>Corynebacteriaceae</taxon>
        <taxon>Corynebacterium</taxon>
    </lineage>
</organism>
<keyword evidence="1" id="KW-1133">Transmembrane helix</keyword>
<keyword evidence="1" id="KW-0812">Transmembrane</keyword>
<name>A0A0B5DBQ2_9CORY</name>
<feature type="transmembrane region" description="Helical" evidence="1">
    <location>
        <begin position="48"/>
        <end position="71"/>
    </location>
</feature>
<dbReference type="KEGG" id="chm:B842_12635"/>
<dbReference type="EMBL" id="CP005286">
    <property type="protein sequence ID" value="AJE34372.1"/>
    <property type="molecule type" value="Genomic_DNA"/>
</dbReference>
<dbReference type="OrthoDB" id="4420493at2"/>
<evidence type="ECO:0008006" key="4">
    <source>
        <dbReference type="Google" id="ProtNLM"/>
    </source>
</evidence>
<sequence length="149" mass="15266">MTVIAVILLVLAGALLLFGVLSWARKLPGNAIFGLRVPEVRKSEEAWRAAHAAAGPIWTFGGVALLFGAMLAFVSGGWMWVFTVVTLLVALVALSLGANVGARTASLIEDSGDSEEGGCGQDCNCGAPAETPAVDLAALRKAASEADKA</sequence>
<accession>A0A0B5DBQ2</accession>
<dbReference type="InterPro" id="IPR025962">
    <property type="entry name" value="SdpI/YhfL"/>
</dbReference>